<organism evidence="1 2">
    <name type="scientific">Sphenostylis stenocarpa</name>
    <dbReference type="NCBI Taxonomy" id="92480"/>
    <lineage>
        <taxon>Eukaryota</taxon>
        <taxon>Viridiplantae</taxon>
        <taxon>Streptophyta</taxon>
        <taxon>Embryophyta</taxon>
        <taxon>Tracheophyta</taxon>
        <taxon>Spermatophyta</taxon>
        <taxon>Magnoliopsida</taxon>
        <taxon>eudicotyledons</taxon>
        <taxon>Gunneridae</taxon>
        <taxon>Pentapetalae</taxon>
        <taxon>rosids</taxon>
        <taxon>fabids</taxon>
        <taxon>Fabales</taxon>
        <taxon>Fabaceae</taxon>
        <taxon>Papilionoideae</taxon>
        <taxon>50 kb inversion clade</taxon>
        <taxon>NPAAA clade</taxon>
        <taxon>indigoferoid/millettioid clade</taxon>
        <taxon>Phaseoleae</taxon>
        <taxon>Sphenostylis</taxon>
    </lineage>
</organism>
<evidence type="ECO:0000313" key="2">
    <source>
        <dbReference type="Proteomes" id="UP001189624"/>
    </source>
</evidence>
<name>A0AA86VXZ6_9FABA</name>
<protein>
    <submittedName>
        <fullName evidence="1">Uncharacterized protein</fullName>
    </submittedName>
</protein>
<dbReference type="Gramene" id="rna-AYBTSS11_LOCUS12221">
    <property type="protein sequence ID" value="CAJ1944987.1"/>
    <property type="gene ID" value="gene-AYBTSS11_LOCUS12221"/>
</dbReference>
<feature type="non-terminal residue" evidence="1">
    <location>
        <position position="1"/>
    </location>
</feature>
<accession>A0AA86VXZ6</accession>
<evidence type="ECO:0000313" key="1">
    <source>
        <dbReference type="EMBL" id="CAJ1944987.1"/>
    </source>
</evidence>
<gene>
    <name evidence="1" type="ORF">AYBTSS11_LOCUS12221</name>
</gene>
<keyword evidence="2" id="KW-1185">Reference proteome</keyword>
<sequence>RENSGLQFELKALASNTRFHAYIIAAIKARIQVATRFNTGDRATIKPTWETDRTDMPEEKMNMGRILWDC</sequence>
<dbReference type="EMBL" id="OY731400">
    <property type="protein sequence ID" value="CAJ1944987.1"/>
    <property type="molecule type" value="Genomic_DNA"/>
</dbReference>
<dbReference type="Proteomes" id="UP001189624">
    <property type="component" value="Chromosome 3"/>
</dbReference>
<dbReference type="AlphaFoldDB" id="A0AA86VXZ6"/>
<reference evidence="1" key="1">
    <citation type="submission" date="2023-10" db="EMBL/GenBank/DDBJ databases">
        <authorList>
            <person name="Domelevo Entfellner J.-B."/>
        </authorList>
    </citation>
    <scope>NUCLEOTIDE SEQUENCE</scope>
</reference>
<proteinExistence type="predicted"/>